<keyword evidence="5 7" id="KW-0175">Coiled coil</keyword>
<dbReference type="Pfam" id="PF00804">
    <property type="entry name" value="Syntaxin"/>
    <property type="match status" value="1"/>
</dbReference>
<evidence type="ECO:0000256" key="8">
    <source>
        <dbReference type="SAM" id="Phobius"/>
    </source>
</evidence>
<dbReference type="Pfam" id="PF05739">
    <property type="entry name" value="SNARE"/>
    <property type="match status" value="1"/>
</dbReference>
<dbReference type="GO" id="GO:0005484">
    <property type="term" value="F:SNAP receptor activity"/>
    <property type="evidence" value="ECO:0007669"/>
    <property type="project" value="TreeGrafter"/>
</dbReference>
<evidence type="ECO:0000313" key="10">
    <source>
        <dbReference type="EMBL" id="ODO06345.1"/>
    </source>
</evidence>
<proteinExistence type="inferred from homology"/>
<feature type="domain" description="T-SNARE coiled-coil homology" evidence="9">
    <location>
        <begin position="253"/>
        <end position="315"/>
    </location>
</feature>
<protein>
    <submittedName>
        <fullName evidence="10">Syntaxin 1B/2/3</fullName>
    </submittedName>
</protein>
<dbReference type="GO" id="GO:0000149">
    <property type="term" value="F:SNARE binding"/>
    <property type="evidence" value="ECO:0007669"/>
    <property type="project" value="TreeGrafter"/>
</dbReference>
<evidence type="ECO:0000256" key="1">
    <source>
        <dbReference type="ARBA" id="ARBA00004211"/>
    </source>
</evidence>
<keyword evidence="11" id="KW-1185">Reference proteome</keyword>
<dbReference type="RefSeq" id="XP_019034445.1">
    <property type="nucleotide sequence ID" value="XM_019173740.1"/>
</dbReference>
<dbReference type="Proteomes" id="UP000094819">
    <property type="component" value="Unassembled WGS sequence"/>
</dbReference>
<dbReference type="GO" id="GO:0006906">
    <property type="term" value="P:vesicle fusion"/>
    <property type="evidence" value="ECO:0007669"/>
    <property type="project" value="TreeGrafter"/>
</dbReference>
<dbReference type="PROSITE" id="PS50192">
    <property type="entry name" value="T_SNARE"/>
    <property type="match status" value="1"/>
</dbReference>
<dbReference type="SUPFAM" id="SSF47661">
    <property type="entry name" value="t-snare proteins"/>
    <property type="match status" value="1"/>
</dbReference>
<evidence type="ECO:0000256" key="4">
    <source>
        <dbReference type="ARBA" id="ARBA00022989"/>
    </source>
</evidence>
<comment type="subcellular location">
    <subcellularLocation>
        <location evidence="1">Membrane</location>
        <topology evidence="1">Single-pass type IV membrane protein</topology>
    </subcellularLocation>
</comment>
<evidence type="ECO:0000256" key="5">
    <source>
        <dbReference type="ARBA" id="ARBA00023054"/>
    </source>
</evidence>
<dbReference type="SMART" id="SM00503">
    <property type="entry name" value="SynN"/>
    <property type="match status" value="1"/>
</dbReference>
<keyword evidence="6 8" id="KW-0472">Membrane</keyword>
<dbReference type="PANTHER" id="PTHR19957">
    <property type="entry name" value="SYNTAXIN"/>
    <property type="match status" value="1"/>
</dbReference>
<dbReference type="GO" id="GO:0012505">
    <property type="term" value="C:endomembrane system"/>
    <property type="evidence" value="ECO:0007669"/>
    <property type="project" value="TreeGrafter"/>
</dbReference>
<dbReference type="InterPro" id="IPR000727">
    <property type="entry name" value="T_SNARE_dom"/>
</dbReference>
<dbReference type="GO" id="GO:0031201">
    <property type="term" value="C:SNARE complex"/>
    <property type="evidence" value="ECO:0007669"/>
    <property type="project" value="TreeGrafter"/>
</dbReference>
<reference evidence="10 11" key="1">
    <citation type="submission" date="2016-06" db="EMBL/GenBank/DDBJ databases">
        <title>Evolution of pathogenesis and genome organization in the Tremellales.</title>
        <authorList>
            <person name="Cuomo C."/>
            <person name="Litvintseva A."/>
            <person name="Heitman J."/>
            <person name="Chen Y."/>
            <person name="Sun S."/>
            <person name="Springer D."/>
            <person name="Dromer F."/>
            <person name="Young S."/>
            <person name="Zeng Q."/>
            <person name="Chapman S."/>
            <person name="Gujja S."/>
            <person name="Saif S."/>
            <person name="Birren B."/>
        </authorList>
    </citation>
    <scope>NUCLEOTIDE SEQUENCE [LARGE SCALE GENOMIC DNA]</scope>
    <source>
        <strain evidence="10 11">CBS 7118</strain>
    </source>
</reference>
<dbReference type="CDD" id="cd15849">
    <property type="entry name" value="SNARE_Sso1"/>
    <property type="match status" value="1"/>
</dbReference>
<name>A0A1E3JZW6_9TREE</name>
<evidence type="ECO:0000256" key="3">
    <source>
        <dbReference type="ARBA" id="ARBA00022692"/>
    </source>
</evidence>
<keyword evidence="3 8" id="KW-0812">Transmembrane</keyword>
<evidence type="ECO:0000313" key="11">
    <source>
        <dbReference type="Proteomes" id="UP000094819"/>
    </source>
</evidence>
<dbReference type="Gene3D" id="1.20.58.70">
    <property type="match status" value="1"/>
</dbReference>
<comment type="caution">
    <text evidence="10">The sequence shown here is derived from an EMBL/GenBank/DDBJ whole genome shotgun (WGS) entry which is preliminary data.</text>
</comment>
<evidence type="ECO:0000259" key="9">
    <source>
        <dbReference type="PROSITE" id="PS50192"/>
    </source>
</evidence>
<evidence type="ECO:0000256" key="7">
    <source>
        <dbReference type="SAM" id="Coils"/>
    </source>
</evidence>
<evidence type="ECO:0000256" key="2">
    <source>
        <dbReference type="ARBA" id="ARBA00009063"/>
    </source>
</evidence>
<dbReference type="AlphaFoldDB" id="A0A1E3JZW6"/>
<gene>
    <name evidence="10" type="ORF">L198_01577</name>
</gene>
<dbReference type="GO" id="GO:0005886">
    <property type="term" value="C:plasma membrane"/>
    <property type="evidence" value="ECO:0007669"/>
    <property type="project" value="TreeGrafter"/>
</dbReference>
<dbReference type="OrthoDB" id="10255013at2759"/>
<dbReference type="PANTHER" id="PTHR19957:SF307">
    <property type="entry name" value="PROTEIN SSO1-RELATED"/>
    <property type="match status" value="1"/>
</dbReference>
<feature type="coiled-coil region" evidence="7">
    <location>
        <begin position="108"/>
        <end position="164"/>
    </location>
</feature>
<comment type="similarity">
    <text evidence="2">Belongs to the syntaxin family.</text>
</comment>
<dbReference type="InterPro" id="IPR010989">
    <property type="entry name" value="SNARE"/>
</dbReference>
<accession>A0A1E3JZW6</accession>
<feature type="transmembrane region" description="Helical" evidence="8">
    <location>
        <begin position="328"/>
        <end position="348"/>
    </location>
</feature>
<dbReference type="EMBL" id="AWGH01000003">
    <property type="protein sequence ID" value="ODO06345.1"/>
    <property type="molecule type" value="Genomic_DNA"/>
</dbReference>
<dbReference type="GO" id="GO:0006887">
    <property type="term" value="P:exocytosis"/>
    <property type="evidence" value="ECO:0007669"/>
    <property type="project" value="TreeGrafter"/>
</dbReference>
<dbReference type="FunFam" id="1.20.58.70:FF:000008">
    <property type="entry name" value="Syntaxin family protein"/>
    <property type="match status" value="1"/>
</dbReference>
<dbReference type="GO" id="GO:0048278">
    <property type="term" value="P:vesicle docking"/>
    <property type="evidence" value="ECO:0007669"/>
    <property type="project" value="TreeGrafter"/>
</dbReference>
<sequence length="353" mass="39314">MARDRLGNVNRQYGSVPPLLIQTVIDPRLYSEQPNPAPTYPPPGNGVIAPSRAPNPYAQQNTAYGANAGNPYQNQGGDPYAGAAYGQQQSYAMGGVNGGGGGDFWTELTNTNSALSQLQEQIQAVRQAHQASLSSTDPEAAGYAAKLNDQARTLREECKDQIKLLYKSAKGDRAQRTQAEGVKTRFQGLLQEHQVIEKEFRKKVKDRVERQYRIVKPDATEDEIRQATESDNPQVFSQALLNSNRYGSARGAFREVQERHAEIQKIEKTLTELAQMFQEMAMLVEQQDETIVNVEQQAQGVDQDISAGLVQTDRAVESARKARRKKWICFWIVVVILCIIALVLGIYFGTRRN</sequence>
<keyword evidence="4 8" id="KW-1133">Transmembrane helix</keyword>
<organism evidence="10 11">
    <name type="scientific">Cryptococcus wingfieldii CBS 7118</name>
    <dbReference type="NCBI Taxonomy" id="1295528"/>
    <lineage>
        <taxon>Eukaryota</taxon>
        <taxon>Fungi</taxon>
        <taxon>Dikarya</taxon>
        <taxon>Basidiomycota</taxon>
        <taxon>Agaricomycotina</taxon>
        <taxon>Tremellomycetes</taxon>
        <taxon>Tremellales</taxon>
        <taxon>Cryptococcaceae</taxon>
        <taxon>Cryptococcus</taxon>
    </lineage>
</organism>
<dbReference type="InterPro" id="IPR045242">
    <property type="entry name" value="Syntaxin"/>
</dbReference>
<dbReference type="GO" id="GO:0006886">
    <property type="term" value="P:intracellular protein transport"/>
    <property type="evidence" value="ECO:0007669"/>
    <property type="project" value="TreeGrafter"/>
</dbReference>
<dbReference type="InterPro" id="IPR006011">
    <property type="entry name" value="Syntaxin_N"/>
</dbReference>
<dbReference type="SMART" id="SM00397">
    <property type="entry name" value="t_SNARE"/>
    <property type="match status" value="1"/>
</dbReference>
<dbReference type="GeneID" id="30190790"/>
<evidence type="ECO:0000256" key="6">
    <source>
        <dbReference type="ARBA" id="ARBA00023136"/>
    </source>
</evidence>